<dbReference type="Gene3D" id="3.40.630.30">
    <property type="match status" value="1"/>
</dbReference>
<reference evidence="2 3" key="1">
    <citation type="submission" date="2019-06" db="EMBL/GenBank/DDBJ databases">
        <title>Sequencing the genomes of 1000 actinobacteria strains.</title>
        <authorList>
            <person name="Klenk H.-P."/>
        </authorList>
    </citation>
    <scope>NUCLEOTIDE SEQUENCE [LARGE SCALE GENOMIC DNA]</scope>
    <source>
        <strain evidence="2 3">DSM 45511</strain>
    </source>
</reference>
<dbReference type="Pfam" id="PF08445">
    <property type="entry name" value="FR47"/>
    <property type="match status" value="1"/>
</dbReference>
<dbReference type="SUPFAM" id="SSF55729">
    <property type="entry name" value="Acyl-CoA N-acyltransferases (Nat)"/>
    <property type="match status" value="1"/>
</dbReference>
<dbReference type="Proteomes" id="UP000319818">
    <property type="component" value="Unassembled WGS sequence"/>
</dbReference>
<sequence length="233" mass="25501">MSWHVAALTLDNLDDLPKRCRKCVFWELSENLGKQAADFASTELEKEAWVSEVLLEWGSCGRVVYMAGAPAGYVIYAPPSAVPRAAEMPTGPVSADAVLLTTMQVLPEFSGEGLGRMLAQAVVRDLTRRGVKAIEVFGEQRPGSEPGCLIPADFLRAVGFKTIRPHPRFPRLRMELRSAMTWKEDVEAALEQLLGTITIPMQASGLRADPLRSVPTRSGTAFSGPYRSLCTPR</sequence>
<dbReference type="OrthoDB" id="5242876at2"/>
<dbReference type="GO" id="GO:0016747">
    <property type="term" value="F:acyltransferase activity, transferring groups other than amino-acyl groups"/>
    <property type="evidence" value="ECO:0007669"/>
    <property type="project" value="InterPro"/>
</dbReference>
<dbReference type="InterPro" id="IPR000182">
    <property type="entry name" value="GNAT_dom"/>
</dbReference>
<name>A0A543FQB6_9PSEU</name>
<dbReference type="CDD" id="cd04301">
    <property type="entry name" value="NAT_SF"/>
    <property type="match status" value="1"/>
</dbReference>
<organism evidence="2 3">
    <name type="scientific">Pseudonocardia cypriaca</name>
    <dbReference type="NCBI Taxonomy" id="882449"/>
    <lineage>
        <taxon>Bacteria</taxon>
        <taxon>Bacillati</taxon>
        <taxon>Actinomycetota</taxon>
        <taxon>Actinomycetes</taxon>
        <taxon>Pseudonocardiales</taxon>
        <taxon>Pseudonocardiaceae</taxon>
        <taxon>Pseudonocardia</taxon>
    </lineage>
</organism>
<dbReference type="PROSITE" id="PS51186">
    <property type="entry name" value="GNAT"/>
    <property type="match status" value="1"/>
</dbReference>
<comment type="caution">
    <text evidence="2">The sequence shown here is derived from an EMBL/GenBank/DDBJ whole genome shotgun (WGS) entry which is preliminary data.</text>
</comment>
<dbReference type="AlphaFoldDB" id="A0A543FQB6"/>
<accession>A0A543FQB6</accession>
<evidence type="ECO:0000313" key="3">
    <source>
        <dbReference type="Proteomes" id="UP000319818"/>
    </source>
</evidence>
<evidence type="ECO:0000313" key="2">
    <source>
        <dbReference type="EMBL" id="TQM36007.1"/>
    </source>
</evidence>
<gene>
    <name evidence="2" type="ORF">FB388_7453</name>
</gene>
<protein>
    <submittedName>
        <fullName evidence="2">FR47-like protein</fullName>
    </submittedName>
</protein>
<feature type="domain" description="N-acetyltransferase" evidence="1">
    <location>
        <begin position="23"/>
        <end position="179"/>
    </location>
</feature>
<dbReference type="InterPro" id="IPR013653">
    <property type="entry name" value="GCN5-like_dom"/>
</dbReference>
<dbReference type="RefSeq" id="WP_142107757.1">
    <property type="nucleotide sequence ID" value="NZ_VFPH01000003.1"/>
</dbReference>
<dbReference type="EMBL" id="VFPH01000003">
    <property type="protein sequence ID" value="TQM36007.1"/>
    <property type="molecule type" value="Genomic_DNA"/>
</dbReference>
<evidence type="ECO:0000259" key="1">
    <source>
        <dbReference type="PROSITE" id="PS51186"/>
    </source>
</evidence>
<dbReference type="InterPro" id="IPR016181">
    <property type="entry name" value="Acyl_CoA_acyltransferase"/>
</dbReference>
<proteinExistence type="predicted"/>
<keyword evidence="3" id="KW-1185">Reference proteome</keyword>